<dbReference type="CDD" id="cd01106">
    <property type="entry name" value="HTH_TipAL-Mta"/>
    <property type="match status" value="1"/>
</dbReference>
<protein>
    <submittedName>
        <fullName evidence="6">MerR family transcriptional regulator</fullName>
    </submittedName>
</protein>
<dbReference type="PANTHER" id="PTHR30204">
    <property type="entry name" value="REDOX-CYCLING DRUG-SENSING TRANSCRIPTIONAL ACTIVATOR SOXR"/>
    <property type="match status" value="1"/>
</dbReference>
<reference evidence="6 7" key="1">
    <citation type="submission" date="2024-04" db="EMBL/GenBank/DDBJ databases">
        <title>Human intestinal bacterial collection.</title>
        <authorList>
            <person name="Pauvert C."/>
            <person name="Hitch T.C.A."/>
            <person name="Clavel T."/>
        </authorList>
    </citation>
    <scope>NUCLEOTIDE SEQUENCE [LARGE SCALE GENOMIC DNA]</scope>
    <source>
        <strain evidence="6 7">CLA-KB-H42</strain>
    </source>
</reference>
<evidence type="ECO:0000313" key="7">
    <source>
        <dbReference type="Proteomes" id="UP001487305"/>
    </source>
</evidence>
<keyword evidence="1" id="KW-0678">Repressor</keyword>
<keyword evidence="2" id="KW-0805">Transcription regulation</keyword>
<dbReference type="InterPro" id="IPR000551">
    <property type="entry name" value="MerR-type_HTH_dom"/>
</dbReference>
<dbReference type="InterPro" id="IPR009061">
    <property type="entry name" value="DNA-bd_dom_put_sf"/>
</dbReference>
<dbReference type="PROSITE" id="PS50937">
    <property type="entry name" value="HTH_MERR_2"/>
    <property type="match status" value="1"/>
</dbReference>
<dbReference type="PRINTS" id="PR00040">
    <property type="entry name" value="HTHMERR"/>
</dbReference>
<dbReference type="SMART" id="SM00422">
    <property type="entry name" value="HTH_MERR"/>
    <property type="match status" value="1"/>
</dbReference>
<dbReference type="Pfam" id="PF13411">
    <property type="entry name" value="MerR_1"/>
    <property type="match status" value="1"/>
</dbReference>
<evidence type="ECO:0000313" key="6">
    <source>
        <dbReference type="EMBL" id="MEQ3363218.1"/>
    </source>
</evidence>
<evidence type="ECO:0000256" key="3">
    <source>
        <dbReference type="ARBA" id="ARBA00023125"/>
    </source>
</evidence>
<dbReference type="RefSeq" id="WP_102374368.1">
    <property type="nucleotide sequence ID" value="NZ_JBBNOP010000007.1"/>
</dbReference>
<name>A0ABV1JDR7_9ACTN</name>
<keyword evidence="7" id="KW-1185">Reference proteome</keyword>
<feature type="domain" description="HTH merR-type" evidence="5">
    <location>
        <begin position="6"/>
        <end position="75"/>
    </location>
</feature>
<dbReference type="Gene3D" id="1.10.1660.10">
    <property type="match status" value="1"/>
</dbReference>
<evidence type="ECO:0000256" key="1">
    <source>
        <dbReference type="ARBA" id="ARBA00022491"/>
    </source>
</evidence>
<keyword evidence="3" id="KW-0238">DNA-binding</keyword>
<dbReference type="Proteomes" id="UP001487305">
    <property type="component" value="Unassembled WGS sequence"/>
</dbReference>
<sequence length="258" mass="29185">MTDPAYLTVGDLARRVGVTVRTIQYYDQQGLLSPSAKGPQNQRLYTEENVQDLYRILTLKYLGLSLSEIKSDAGLFRDASAFHALADRKMDDIEKDFQDLFKRLTTMRALLEASNEPDEVDWATMAATIERSQDDSQFFWRLTCINESGLTEATDEDIALRGQSVSKWHELIADTIRQMSEGEPLDSPGNRDLARRYLELDESQQTLSANQNFILMENISPHHGRAHGHHGEDGSFDELRQSVCDHLDAVVASYQQTG</sequence>
<proteinExistence type="predicted"/>
<dbReference type="InterPro" id="IPR047057">
    <property type="entry name" value="MerR_fam"/>
</dbReference>
<evidence type="ECO:0000256" key="4">
    <source>
        <dbReference type="ARBA" id="ARBA00023163"/>
    </source>
</evidence>
<keyword evidence="4" id="KW-0804">Transcription</keyword>
<comment type="caution">
    <text evidence="6">The sequence shown here is derived from an EMBL/GenBank/DDBJ whole genome shotgun (WGS) entry which is preliminary data.</text>
</comment>
<dbReference type="PANTHER" id="PTHR30204:SF69">
    <property type="entry name" value="MERR-FAMILY TRANSCRIPTIONAL REGULATOR"/>
    <property type="match status" value="1"/>
</dbReference>
<organism evidence="6 7">
    <name type="scientific">Raoultibacter massiliensis</name>
    <dbReference type="NCBI Taxonomy" id="1852371"/>
    <lineage>
        <taxon>Bacteria</taxon>
        <taxon>Bacillati</taxon>
        <taxon>Actinomycetota</taxon>
        <taxon>Coriobacteriia</taxon>
        <taxon>Eggerthellales</taxon>
        <taxon>Eggerthellaceae</taxon>
        <taxon>Raoultibacter</taxon>
    </lineage>
</organism>
<dbReference type="EMBL" id="JBBNOP010000007">
    <property type="protein sequence ID" value="MEQ3363218.1"/>
    <property type="molecule type" value="Genomic_DNA"/>
</dbReference>
<accession>A0ABV1JDR7</accession>
<dbReference type="SUPFAM" id="SSF46955">
    <property type="entry name" value="Putative DNA-binding domain"/>
    <property type="match status" value="1"/>
</dbReference>
<gene>
    <name evidence="6" type="ORF">AAA083_09550</name>
</gene>
<evidence type="ECO:0000256" key="2">
    <source>
        <dbReference type="ARBA" id="ARBA00023015"/>
    </source>
</evidence>
<evidence type="ECO:0000259" key="5">
    <source>
        <dbReference type="PROSITE" id="PS50937"/>
    </source>
</evidence>